<gene>
    <name evidence="3" type="ORF">NCTC1659_00605</name>
    <name evidence="4" type="ORF">NCTC8540_01972</name>
</gene>
<protein>
    <submittedName>
        <fullName evidence="3">Transposase</fullName>
    </submittedName>
</protein>
<dbReference type="GO" id="GO:0043565">
    <property type="term" value="F:sequence-specific DNA binding"/>
    <property type="evidence" value="ECO:0007669"/>
    <property type="project" value="TreeGrafter"/>
</dbReference>
<dbReference type="GO" id="GO:0006313">
    <property type="term" value="P:DNA transposition"/>
    <property type="evidence" value="ECO:0007669"/>
    <property type="project" value="InterPro"/>
</dbReference>
<evidence type="ECO:0000256" key="1">
    <source>
        <dbReference type="SAM" id="Phobius"/>
    </source>
</evidence>
<dbReference type="InterPro" id="IPR002686">
    <property type="entry name" value="Transposase_17"/>
</dbReference>
<organism evidence="3 5">
    <name type="scientific">Canicola haemoglobinophilus</name>
    <dbReference type="NCBI Taxonomy" id="733"/>
    <lineage>
        <taxon>Bacteria</taxon>
        <taxon>Pseudomonadati</taxon>
        <taxon>Pseudomonadota</taxon>
        <taxon>Gammaproteobacteria</taxon>
        <taxon>Pasteurellales</taxon>
        <taxon>Pasteurellaceae</taxon>
        <taxon>Canicola</taxon>
    </lineage>
</organism>
<dbReference type="Proteomes" id="UP000254329">
    <property type="component" value="Unassembled WGS sequence"/>
</dbReference>
<keyword evidence="5" id="KW-1185">Reference proteome</keyword>
<keyword evidence="1" id="KW-0812">Transmembrane</keyword>
<dbReference type="SMART" id="SM01321">
    <property type="entry name" value="Y1_Tnp"/>
    <property type="match status" value="1"/>
</dbReference>
<name>A0A1V4B453_9PAST</name>
<dbReference type="STRING" id="733.B0186_00005"/>
<evidence type="ECO:0000313" key="6">
    <source>
        <dbReference type="Proteomes" id="UP000254496"/>
    </source>
</evidence>
<dbReference type="PANTHER" id="PTHR36966:SF1">
    <property type="entry name" value="REP-ASSOCIATED TYROSINE TRANSPOSASE"/>
    <property type="match status" value="1"/>
</dbReference>
<evidence type="ECO:0000313" key="5">
    <source>
        <dbReference type="Proteomes" id="UP000254329"/>
    </source>
</evidence>
<dbReference type="RefSeq" id="WP_078217346.1">
    <property type="nucleotide sequence ID" value="NZ_MUXZ01000001.1"/>
</dbReference>
<evidence type="ECO:0000259" key="2">
    <source>
        <dbReference type="SMART" id="SM01321"/>
    </source>
</evidence>
<dbReference type="InterPro" id="IPR052715">
    <property type="entry name" value="RAYT_transposase"/>
</dbReference>
<dbReference type="EMBL" id="UGHF01000001">
    <property type="protein sequence ID" value="STO59356.1"/>
    <property type="molecule type" value="Genomic_DNA"/>
</dbReference>
<dbReference type="Proteomes" id="UP000254496">
    <property type="component" value="Unassembled WGS sequence"/>
</dbReference>
<dbReference type="InterPro" id="IPR036515">
    <property type="entry name" value="Transposase_17_sf"/>
</dbReference>
<accession>A0A1V4B453</accession>
<keyword evidence="1" id="KW-0472">Membrane</keyword>
<dbReference type="SUPFAM" id="SSF143422">
    <property type="entry name" value="Transposase IS200-like"/>
    <property type="match status" value="1"/>
</dbReference>
<dbReference type="GO" id="GO:0004803">
    <property type="term" value="F:transposase activity"/>
    <property type="evidence" value="ECO:0007669"/>
    <property type="project" value="InterPro"/>
</dbReference>
<keyword evidence="1" id="KW-1133">Transmembrane helix</keyword>
<dbReference type="Gene3D" id="3.30.70.1290">
    <property type="entry name" value="Transposase IS200-like"/>
    <property type="match status" value="1"/>
</dbReference>
<evidence type="ECO:0000313" key="3">
    <source>
        <dbReference type="EMBL" id="STO59356.1"/>
    </source>
</evidence>
<feature type="transmembrane region" description="Helical" evidence="1">
    <location>
        <begin position="12"/>
        <end position="33"/>
    </location>
</feature>
<dbReference type="EMBL" id="UGHJ01000001">
    <property type="protein sequence ID" value="STO69439.1"/>
    <property type="molecule type" value="Genomic_DNA"/>
</dbReference>
<dbReference type="Pfam" id="PF01797">
    <property type="entry name" value="Y1_Tnp"/>
    <property type="match status" value="1"/>
</dbReference>
<sequence length="182" mass="21938">MSRKYKMKNPDGAYFVSFATVYWIDVFIREIYFEAIIQSLEFCRKEKGMILYSYCIMPSHVHLLFQTKNQNPTELLQSFKQVTAKTILKLIKDNPQESRKEWLLWMFERAGKKQANIQKYQFWQHHNQPIEIYSQKFFEEKLNYIHQNPVTSGFVSESWEWKYSSARNYCDLIAVLDVDIAY</sequence>
<reference evidence="5 6" key="1">
    <citation type="submission" date="2018-06" db="EMBL/GenBank/DDBJ databases">
        <authorList>
            <consortium name="Pathogen Informatics"/>
            <person name="Doyle S."/>
        </authorList>
    </citation>
    <scope>NUCLEOTIDE SEQUENCE [LARGE SCALE GENOMIC DNA]</scope>
    <source>
        <strain evidence="3 5">NCTC1659</strain>
        <strain evidence="4 6">NCTC8540</strain>
    </source>
</reference>
<dbReference type="OrthoDB" id="9794403at2"/>
<dbReference type="AlphaFoldDB" id="A0A1V4B453"/>
<evidence type="ECO:0000313" key="4">
    <source>
        <dbReference type="EMBL" id="STO69439.1"/>
    </source>
</evidence>
<dbReference type="PANTHER" id="PTHR36966">
    <property type="entry name" value="REP-ASSOCIATED TYROSINE TRANSPOSASE"/>
    <property type="match status" value="1"/>
</dbReference>
<feature type="domain" description="Transposase IS200-like" evidence="2">
    <location>
        <begin position="9"/>
        <end position="148"/>
    </location>
</feature>
<proteinExistence type="predicted"/>
<dbReference type="NCBIfam" id="NF047646">
    <property type="entry name" value="REP_Tyr_transpos"/>
    <property type="match status" value="1"/>
</dbReference>